<feature type="transmembrane region" description="Helical" evidence="1">
    <location>
        <begin position="218"/>
        <end position="240"/>
    </location>
</feature>
<protein>
    <submittedName>
        <fullName evidence="2">Predicted integral membrane protein</fullName>
    </submittedName>
</protein>
<proteinExistence type="predicted"/>
<dbReference type="EMBL" id="FP929056">
    <property type="protein sequence ID" value="CBL28050.1"/>
    <property type="molecule type" value="Genomic_DNA"/>
</dbReference>
<evidence type="ECO:0000256" key="1">
    <source>
        <dbReference type="SAM" id="Phobius"/>
    </source>
</evidence>
<evidence type="ECO:0000313" key="2">
    <source>
        <dbReference type="EMBL" id="CBL28050.1"/>
    </source>
</evidence>
<evidence type="ECO:0000313" key="3">
    <source>
        <dbReference type="Proteomes" id="UP000008957"/>
    </source>
</evidence>
<name>A0AB94IW92_9BACT</name>
<feature type="transmembrane region" description="Helical" evidence="1">
    <location>
        <begin position="37"/>
        <end position="56"/>
    </location>
</feature>
<keyword evidence="1" id="KW-0472">Membrane</keyword>
<feature type="transmembrane region" description="Helical" evidence="1">
    <location>
        <begin position="315"/>
        <end position="334"/>
    </location>
</feature>
<keyword evidence="1" id="KW-1133">Transmembrane helix</keyword>
<feature type="transmembrane region" description="Helical" evidence="1">
    <location>
        <begin position="371"/>
        <end position="391"/>
    </location>
</feature>
<feature type="transmembrane region" description="Helical" evidence="1">
    <location>
        <begin position="164"/>
        <end position="183"/>
    </location>
</feature>
<dbReference type="InterPro" id="IPR008537">
    <property type="entry name" value="DUF819"/>
</dbReference>
<feature type="transmembrane region" description="Helical" evidence="1">
    <location>
        <begin position="122"/>
        <end position="143"/>
    </location>
</feature>
<dbReference type="PANTHER" id="PTHR34289">
    <property type="entry name" value="PROTEIN, PUTATIVE (DUF819)-RELATED"/>
    <property type="match status" value="1"/>
</dbReference>
<gene>
    <name evidence="2" type="ORF">SY1_06930</name>
</gene>
<reference evidence="2 3" key="2">
    <citation type="submission" date="2010-03" db="EMBL/GenBank/DDBJ databases">
        <authorList>
            <person name="Pajon A."/>
        </authorList>
    </citation>
    <scope>NUCLEOTIDE SEQUENCE [LARGE SCALE GENOMIC DNA]</scope>
    <source>
        <strain evidence="2 3">SGP1</strain>
    </source>
</reference>
<sequence length="399" mass="42123">MTSFIGADQTWVLFAILTAIAALSIQLEHNYRWASRVTGCVLALIGAMILSNLNVIPLDAPAYDFVWSYVVPLSIPLLLFNANIRRIWKDSGRLLVIYLISGIGTILGAFIGYFLLKDLVKDLGIAVTMMIGTYTGGSVNLVAMADAYKAPADLVSSSVVADNLLMALYFFALIAASGSKFFLKNYKHPLIDAVAARSDGDRGAASYWVAKPVALKDIASSVALSFVIVALSTVIADCFSAAIAKDSFAKALINGLLGNKYLVMTTVTVLIATAFPGFVGGIAGAQEIGTFLIHIFFTVIGVPASIRLIVTQAPLLLLFCTIIVATNMIVSFSVGKLFGFTLEEIVIASNANVGGPTTSAAMAISKGWTELVVPAILVGTLGYVLGNYYGVFAGTCLGL</sequence>
<organism evidence="2 3">
    <name type="scientific">Fretibacterium fastidiosum</name>
    <dbReference type="NCBI Taxonomy" id="651822"/>
    <lineage>
        <taxon>Bacteria</taxon>
        <taxon>Thermotogati</taxon>
        <taxon>Synergistota</taxon>
        <taxon>Synergistia</taxon>
        <taxon>Synergistales</taxon>
        <taxon>Aminobacteriaceae</taxon>
        <taxon>Fretibacterium</taxon>
    </lineage>
</organism>
<dbReference type="Proteomes" id="UP000008957">
    <property type="component" value="Chromosome"/>
</dbReference>
<feature type="transmembrane region" description="Helical" evidence="1">
    <location>
        <begin position="94"/>
        <end position="116"/>
    </location>
</feature>
<feature type="transmembrane region" description="Helical" evidence="1">
    <location>
        <begin position="62"/>
        <end position="82"/>
    </location>
</feature>
<dbReference type="PANTHER" id="PTHR34289:SF8">
    <property type="entry name" value="DUF819 DOMAIN-CONTAINING PROTEIN"/>
    <property type="match status" value="1"/>
</dbReference>
<feature type="transmembrane region" description="Helical" evidence="1">
    <location>
        <begin position="261"/>
        <end position="285"/>
    </location>
</feature>
<dbReference type="RefSeq" id="WP_015556197.1">
    <property type="nucleotide sequence ID" value="NC_021038.1"/>
</dbReference>
<reference evidence="3" key="1">
    <citation type="submission" date="2010-03" db="EMBL/GenBank/DDBJ databases">
        <title>The genome sequence of Synergistetes sp. SGP1.</title>
        <authorList>
            <consortium name="metaHIT consortium -- http://www.metahit.eu/"/>
            <person name="Pajon A."/>
            <person name="Turner K."/>
            <person name="Parkhill J."/>
            <person name="Wade W."/>
            <person name="Vartoukian S."/>
        </authorList>
    </citation>
    <scope>NUCLEOTIDE SEQUENCE [LARGE SCALE GENOMIC DNA]</scope>
    <source>
        <strain evidence="3">SGP1</strain>
    </source>
</reference>
<feature type="transmembrane region" description="Helical" evidence="1">
    <location>
        <begin position="291"/>
        <end position="310"/>
    </location>
</feature>
<keyword evidence="3" id="KW-1185">Reference proteome</keyword>
<dbReference type="AlphaFoldDB" id="A0AB94IW92"/>
<accession>A0AB94IW92</accession>
<dbReference type="Pfam" id="PF05684">
    <property type="entry name" value="DUF819"/>
    <property type="match status" value="1"/>
</dbReference>
<keyword evidence="1" id="KW-0812">Transmembrane</keyword>
<feature type="transmembrane region" description="Helical" evidence="1">
    <location>
        <begin position="6"/>
        <end position="25"/>
    </location>
</feature>
<dbReference type="KEGG" id="sbr:SY1_06930"/>